<evidence type="ECO:0000256" key="1">
    <source>
        <dbReference type="SAM" id="MobiDB-lite"/>
    </source>
</evidence>
<dbReference type="AlphaFoldDB" id="A0A4Q5ADD1"/>
<dbReference type="NCBIfam" id="TIGR02547">
    <property type="entry name" value="casA_cse1"/>
    <property type="match status" value="1"/>
</dbReference>
<dbReference type="Proteomes" id="UP000292535">
    <property type="component" value="Unassembled WGS sequence"/>
</dbReference>
<reference evidence="2 3" key="1">
    <citation type="submission" date="2018-12" db="EMBL/GenBank/DDBJ databases">
        <title>Unveiling genomic diversity among members of the Bifidobacterium pseudolongum species, a widely distributed gut commensal of the animal kingdom.</title>
        <authorList>
            <person name="Lugli G.A."/>
            <person name="Duranti S."/>
            <person name="Albert K."/>
            <person name="Mancabelli L."/>
            <person name="Napoli S."/>
            <person name="Viappiani A."/>
            <person name="Anzalone R."/>
            <person name="Longhi G."/>
            <person name="Milani C."/>
            <person name="Turroni F."/>
            <person name="Alessandri G."/>
            <person name="Sela D.A."/>
            <person name="Van Sinderen D."/>
            <person name="Ventura M."/>
        </authorList>
    </citation>
    <scope>NUCLEOTIDE SEQUENCE [LARGE SCALE GENOMIC DNA]</scope>
    <source>
        <strain evidence="2 3">2032B</strain>
    </source>
</reference>
<dbReference type="RefSeq" id="WP_129853956.1">
    <property type="nucleotide sequence ID" value="NZ_RYUQ01000004.1"/>
</dbReference>
<feature type="region of interest" description="Disordered" evidence="1">
    <location>
        <begin position="243"/>
        <end position="263"/>
    </location>
</feature>
<evidence type="ECO:0000313" key="2">
    <source>
        <dbReference type="EMBL" id="RYQ24039.1"/>
    </source>
</evidence>
<sequence length="561" mass="63422">MSKIESSDGREQASFNLLDRPWIPVSMKNGSDGEVSLRELFYQAQGIARISTGNPIQDAAILRVAVGVLYGVFGNDCPQHQWNQILKLGPSDTAIWNLFEQYFDRYRERFDLFDERAPFYQVAGLHTTKNEFAGLEKIVSDIPSNEGSRLFSIRGVQSLKHMSAAEAARWLVSTQAFDPSGIKSGAVGDPRVKGGKGYPLGIAWSGHLGIVIAEGDNLWKTLMFQYVGRDVLGTSEPDVDWSDDSPIWERPITNERPEEGYNQPEDATGIASYCHGPATLLTWQSRRVLFQHDGEVVTGVLLCNGDRLKPQNAQGYEMMTAWRRSPNQEKTLKMPLVYMPRKHDPSRALWRNLPMLTVPQEEHETNTTPENMRPRILDWLEQMHVQDQQIRLHAYGVVYGNNDAVIDATVDDSLDLNLCILTAEDPRVGQSITDAINITDEGITILANFAGNVAKSAGLDPTAPRRKARELAYSTFDREFREWLRDVTIDNCEAKLREWRRRTRETLLALEFELAQQASTRAIVGRDVKENPEAEAKRYSVALAEIWFKASLNKRIPKEEM</sequence>
<proteinExistence type="predicted"/>
<organism evidence="2 3">
    <name type="scientific">Bifidobacterium pseudolongum subsp. globosum</name>
    <dbReference type="NCBI Taxonomy" id="1690"/>
    <lineage>
        <taxon>Bacteria</taxon>
        <taxon>Bacillati</taxon>
        <taxon>Actinomycetota</taxon>
        <taxon>Actinomycetes</taxon>
        <taxon>Bifidobacteriales</taxon>
        <taxon>Bifidobacteriaceae</taxon>
        <taxon>Bifidobacterium</taxon>
    </lineage>
</organism>
<evidence type="ECO:0000313" key="3">
    <source>
        <dbReference type="Proteomes" id="UP000292535"/>
    </source>
</evidence>
<dbReference type="InterPro" id="IPR013381">
    <property type="entry name" value="CRISPR-assoc_prot_Cse1"/>
</dbReference>
<accession>A0A4Q5ADD1</accession>
<dbReference type="Gene3D" id="1.10.132.100">
    <property type="match status" value="1"/>
</dbReference>
<comment type="caution">
    <text evidence="2">The sequence shown here is derived from an EMBL/GenBank/DDBJ whole genome shotgun (WGS) entry which is preliminary data.</text>
</comment>
<name>A0A4Q5ADD1_9BIFI</name>
<dbReference type="EMBL" id="RYUQ01000004">
    <property type="protein sequence ID" value="RYQ24039.1"/>
    <property type="molecule type" value="Genomic_DNA"/>
</dbReference>
<dbReference type="CDD" id="cd09729">
    <property type="entry name" value="Cse1_I-E"/>
    <property type="match status" value="1"/>
</dbReference>
<protein>
    <submittedName>
        <fullName evidence="2">Type I-E CRISPR-associated protein Cse1/CasA</fullName>
    </submittedName>
</protein>
<dbReference type="Pfam" id="PF09481">
    <property type="entry name" value="CRISPR_Cse1"/>
    <property type="match status" value="1"/>
</dbReference>
<gene>
    <name evidence="2" type="ORF">PG2032B_1435</name>
</gene>